<evidence type="ECO:0000313" key="3">
    <source>
        <dbReference type="Proteomes" id="UP001152795"/>
    </source>
</evidence>
<dbReference type="PANTHER" id="PTHR43404:SF1">
    <property type="entry name" value="MNN4P"/>
    <property type="match status" value="1"/>
</dbReference>
<accession>A0A6S7I3P2</accession>
<gene>
    <name evidence="2" type="ORF">PACLA_8A024233</name>
</gene>
<sequence>MENSRRQNNVNVLAKTKDTEPNLETGIKPELNTNSNAFYGIGCGQNPYRKRLQKLLNFWNKLVRGRRIDYFICDGTLLGYQRNLDFLPYDHDIDICVNKTHFSTLLKLESKRPIRVKDKRPHLIISKPLANGMRLNCKGILVDTKMDACSIVSPAARVILGDVNFIDVYPYTKGEIYSRAPKLQFEISDVYPTKPCWLAGIATRCPSKPESMLEKVYGKKAVQNPSHICIKHQFVAARLDERENELPWSIQRVNRFILKRFKTKSL</sequence>
<feature type="domain" description="LicD/FKTN/FKRP nucleotidyltransferase" evidence="1">
    <location>
        <begin position="67"/>
        <end position="127"/>
    </location>
</feature>
<evidence type="ECO:0000313" key="2">
    <source>
        <dbReference type="EMBL" id="CAB4001022.1"/>
    </source>
</evidence>
<protein>
    <recommendedName>
        <fullName evidence="1">LicD/FKTN/FKRP nucleotidyltransferase domain-containing protein</fullName>
    </recommendedName>
</protein>
<dbReference type="InterPro" id="IPR007074">
    <property type="entry name" value="LicD/FKTN/FKRP_NTP_transf"/>
</dbReference>
<dbReference type="Proteomes" id="UP001152795">
    <property type="component" value="Unassembled WGS sequence"/>
</dbReference>
<organism evidence="2 3">
    <name type="scientific">Paramuricea clavata</name>
    <name type="common">Red gorgonian</name>
    <name type="synonym">Violescent sea-whip</name>
    <dbReference type="NCBI Taxonomy" id="317549"/>
    <lineage>
        <taxon>Eukaryota</taxon>
        <taxon>Metazoa</taxon>
        <taxon>Cnidaria</taxon>
        <taxon>Anthozoa</taxon>
        <taxon>Octocorallia</taxon>
        <taxon>Malacalcyonacea</taxon>
        <taxon>Plexauridae</taxon>
        <taxon>Paramuricea</taxon>
    </lineage>
</organism>
<comment type="caution">
    <text evidence="2">The sequence shown here is derived from an EMBL/GenBank/DDBJ whole genome shotgun (WGS) entry which is preliminary data.</text>
</comment>
<dbReference type="PANTHER" id="PTHR43404">
    <property type="entry name" value="LIPOPOLYSACCHARIDE CHOLINEPHOSPHOTRANSFERASE LICD"/>
    <property type="match status" value="1"/>
</dbReference>
<dbReference type="Pfam" id="PF04991">
    <property type="entry name" value="LicD"/>
    <property type="match status" value="1"/>
</dbReference>
<name>A0A6S7I3P2_PARCT</name>
<dbReference type="OrthoDB" id="444255at2759"/>
<keyword evidence="3" id="KW-1185">Reference proteome</keyword>
<dbReference type="InterPro" id="IPR052942">
    <property type="entry name" value="LPS_cholinephosphotransferase"/>
</dbReference>
<dbReference type="EMBL" id="CACRXK020003985">
    <property type="protein sequence ID" value="CAB4001022.1"/>
    <property type="molecule type" value="Genomic_DNA"/>
</dbReference>
<dbReference type="AlphaFoldDB" id="A0A6S7I3P2"/>
<proteinExistence type="predicted"/>
<dbReference type="GO" id="GO:0009100">
    <property type="term" value="P:glycoprotein metabolic process"/>
    <property type="evidence" value="ECO:0007669"/>
    <property type="project" value="UniProtKB-ARBA"/>
</dbReference>
<evidence type="ECO:0000259" key="1">
    <source>
        <dbReference type="Pfam" id="PF04991"/>
    </source>
</evidence>
<reference evidence="2" key="1">
    <citation type="submission" date="2020-04" db="EMBL/GenBank/DDBJ databases">
        <authorList>
            <person name="Alioto T."/>
            <person name="Alioto T."/>
            <person name="Gomez Garrido J."/>
        </authorList>
    </citation>
    <scope>NUCLEOTIDE SEQUENCE</scope>
    <source>
        <strain evidence="2">A484AB</strain>
    </source>
</reference>